<comment type="similarity">
    <text evidence="1">Belongs to the YciI family.</text>
</comment>
<proteinExistence type="inferred from homology"/>
<accession>A0A6S6UFW0</accession>
<dbReference type="InterPro" id="IPR005545">
    <property type="entry name" value="YCII"/>
</dbReference>
<evidence type="ECO:0000259" key="2">
    <source>
        <dbReference type="Pfam" id="PF03795"/>
    </source>
</evidence>
<dbReference type="InterPro" id="IPR011008">
    <property type="entry name" value="Dimeric_a/b-barrel"/>
</dbReference>
<reference evidence="3" key="1">
    <citation type="submission" date="2020-01" db="EMBL/GenBank/DDBJ databases">
        <authorList>
            <person name="Meier V. D."/>
            <person name="Meier V D."/>
        </authorList>
    </citation>
    <scope>NUCLEOTIDE SEQUENCE</scope>
    <source>
        <strain evidence="3">HLG_WM_MAG_09</strain>
    </source>
</reference>
<dbReference type="Gene3D" id="3.30.70.1060">
    <property type="entry name" value="Dimeric alpha+beta barrel"/>
    <property type="match status" value="1"/>
</dbReference>
<sequence length="128" mass="13879">MPAWNEYKQGAKERGSLALELFVVESTPAKAPEDVKENLPAHLAYQQTLEIAGTLAFAGPLSDLTGELMQGTGMIVYRAGSMDEARAMADADPMHQSGARTYTLRKWLINEGSFSLNVGLSTKRVGFS</sequence>
<evidence type="ECO:0000256" key="1">
    <source>
        <dbReference type="ARBA" id="ARBA00007689"/>
    </source>
</evidence>
<dbReference type="AlphaFoldDB" id="A0A6S6UFW0"/>
<organism evidence="3">
    <name type="scientific">uncultured Thiotrichaceae bacterium</name>
    <dbReference type="NCBI Taxonomy" id="298394"/>
    <lineage>
        <taxon>Bacteria</taxon>
        <taxon>Pseudomonadati</taxon>
        <taxon>Pseudomonadota</taxon>
        <taxon>Gammaproteobacteria</taxon>
        <taxon>Thiotrichales</taxon>
        <taxon>Thiotrichaceae</taxon>
        <taxon>environmental samples</taxon>
    </lineage>
</organism>
<dbReference type="SUPFAM" id="SSF54909">
    <property type="entry name" value="Dimeric alpha+beta barrel"/>
    <property type="match status" value="1"/>
</dbReference>
<dbReference type="PANTHER" id="PTHR37828">
    <property type="entry name" value="GSR2449 PROTEIN"/>
    <property type="match status" value="1"/>
</dbReference>
<gene>
    <name evidence="3" type="ORF">HELGO_WM54748</name>
</gene>
<dbReference type="Pfam" id="PF03795">
    <property type="entry name" value="YCII"/>
    <property type="match status" value="1"/>
</dbReference>
<feature type="domain" description="YCII-related" evidence="2">
    <location>
        <begin position="25"/>
        <end position="107"/>
    </location>
</feature>
<evidence type="ECO:0000313" key="3">
    <source>
        <dbReference type="EMBL" id="CAA6829381.1"/>
    </source>
</evidence>
<name>A0A6S6UFW0_9GAMM</name>
<dbReference type="PANTHER" id="PTHR37828:SF1">
    <property type="entry name" value="YCII-RELATED DOMAIN-CONTAINING PROTEIN"/>
    <property type="match status" value="1"/>
</dbReference>
<dbReference type="EMBL" id="CACVAT010000522">
    <property type="protein sequence ID" value="CAA6829381.1"/>
    <property type="molecule type" value="Genomic_DNA"/>
</dbReference>
<protein>
    <recommendedName>
        <fullName evidence="2">YCII-related domain-containing protein</fullName>
    </recommendedName>
</protein>